<keyword evidence="1" id="KW-0378">Hydrolase</keyword>
<dbReference type="SUPFAM" id="SSF51445">
    <property type="entry name" value="(Trans)glycosidases"/>
    <property type="match status" value="1"/>
</dbReference>
<keyword evidence="2" id="KW-0119">Carbohydrate metabolism</keyword>
<dbReference type="AlphaFoldDB" id="A0A382ATQ8"/>
<gene>
    <name evidence="6" type="ORF">METZ01_LOCUS157535</name>
</gene>
<dbReference type="GO" id="GO:0005576">
    <property type="term" value="C:extracellular region"/>
    <property type="evidence" value="ECO:0007669"/>
    <property type="project" value="TreeGrafter"/>
</dbReference>
<organism evidence="6">
    <name type="scientific">marine metagenome</name>
    <dbReference type="NCBI Taxonomy" id="408172"/>
    <lineage>
        <taxon>unclassified sequences</taxon>
        <taxon>metagenomes</taxon>
        <taxon>ecological metagenomes</taxon>
    </lineage>
</organism>
<dbReference type="EMBL" id="UINC01026721">
    <property type="protein sequence ID" value="SVB04681.1"/>
    <property type="molecule type" value="Genomic_DNA"/>
</dbReference>
<dbReference type="InterPro" id="IPR001547">
    <property type="entry name" value="Glyco_hydro_5"/>
</dbReference>
<dbReference type="GO" id="GO:0009251">
    <property type="term" value="P:glucan catabolic process"/>
    <property type="evidence" value="ECO:0007669"/>
    <property type="project" value="TreeGrafter"/>
</dbReference>
<dbReference type="PANTHER" id="PTHR31297">
    <property type="entry name" value="GLUCAN ENDO-1,6-BETA-GLUCOSIDASE B"/>
    <property type="match status" value="1"/>
</dbReference>
<dbReference type="InterPro" id="IPR008979">
    <property type="entry name" value="Galactose-bd-like_sf"/>
</dbReference>
<reference evidence="6" key="1">
    <citation type="submission" date="2018-05" db="EMBL/GenBank/DDBJ databases">
        <authorList>
            <person name="Lanie J.A."/>
            <person name="Ng W.-L."/>
            <person name="Kazmierczak K.M."/>
            <person name="Andrzejewski T.M."/>
            <person name="Davidsen T.M."/>
            <person name="Wayne K.J."/>
            <person name="Tettelin H."/>
            <person name="Glass J.I."/>
            <person name="Rusch D."/>
            <person name="Podicherti R."/>
            <person name="Tsui H.-C.T."/>
            <person name="Winkler M.E."/>
        </authorList>
    </citation>
    <scope>NUCLEOTIDE SEQUENCE</scope>
</reference>
<dbReference type="InterPro" id="IPR050386">
    <property type="entry name" value="Glycosyl_hydrolase_5"/>
</dbReference>
<keyword evidence="4" id="KW-0624">Polysaccharide degradation</keyword>
<proteinExistence type="predicted"/>
<evidence type="ECO:0000256" key="2">
    <source>
        <dbReference type="ARBA" id="ARBA00023277"/>
    </source>
</evidence>
<sequence>MVPNFIGLLVVSMCMPLQGISNEKPVGNPRKNAPVFKKLHKGINIDTASRDSGVWPKIQHDAAHFEAAVDAGFDSVRVFLPVHANYESTEQQIKDALSNKLAIVVCMWGSSVWSRNPQLGEQQIADKWRKLAEVWEKYPNDLVFEILNEPKGIGFEKAKGASKVMPLYNAAVQAIRDVDPDRPILIGAPGYNDSEFLDPYVTEQYLTYKFEGGKGFYDDVNTGVAIHFYSPGHKDGLNFAMWTMGLGNEELKWKGPITKEIINAVNWKNSIGVDIPIIITEWGCWLFPNRTNQDLNKWLDHHVDLFDAHNIGSMWYTGIQNNQRAFGIFNSETGWNQTVLDKLTGVKPAVSPKISQVINGEFFKPDHAWRLTTEKISREYIYGKMAFSGISMLKLKVPADTEGQLYLQTYKNKDGYMGAPDRTLLHLFKGQTYKISFIAASEDGKGRMKIRLKDVKNMRSIYDSAETDGGWLKIGKEPRAYTKLYTHNAETEMDVRLEFDIGSKQQILYLDKVDLIRN</sequence>
<keyword evidence="3" id="KW-0326">Glycosidase</keyword>
<dbReference type="SUPFAM" id="SSF49785">
    <property type="entry name" value="Galactose-binding domain-like"/>
    <property type="match status" value="1"/>
</dbReference>
<accession>A0A382ATQ8</accession>
<dbReference type="Gene3D" id="2.60.120.260">
    <property type="entry name" value="Galactose-binding domain-like"/>
    <property type="match status" value="1"/>
</dbReference>
<dbReference type="Pfam" id="PF00150">
    <property type="entry name" value="Cellulase"/>
    <property type="match status" value="1"/>
</dbReference>
<dbReference type="Gene3D" id="3.20.20.80">
    <property type="entry name" value="Glycosidases"/>
    <property type="match status" value="1"/>
</dbReference>
<protein>
    <recommendedName>
        <fullName evidence="5">Glycoside hydrolase family 5 domain-containing protein</fullName>
    </recommendedName>
</protein>
<name>A0A382ATQ8_9ZZZZ</name>
<feature type="domain" description="Glycoside hydrolase family 5" evidence="5">
    <location>
        <begin position="65"/>
        <end position="317"/>
    </location>
</feature>
<dbReference type="PANTHER" id="PTHR31297:SF41">
    <property type="entry name" value="ENDOGLUCANASE, PUTATIVE (AFU_ORTHOLOGUE AFUA_5G01830)-RELATED"/>
    <property type="match status" value="1"/>
</dbReference>
<evidence type="ECO:0000256" key="1">
    <source>
        <dbReference type="ARBA" id="ARBA00022801"/>
    </source>
</evidence>
<evidence type="ECO:0000256" key="4">
    <source>
        <dbReference type="ARBA" id="ARBA00023326"/>
    </source>
</evidence>
<dbReference type="GO" id="GO:0008422">
    <property type="term" value="F:beta-glucosidase activity"/>
    <property type="evidence" value="ECO:0007669"/>
    <property type="project" value="TreeGrafter"/>
</dbReference>
<dbReference type="InterPro" id="IPR017853">
    <property type="entry name" value="GH"/>
</dbReference>
<evidence type="ECO:0000256" key="3">
    <source>
        <dbReference type="ARBA" id="ARBA00023295"/>
    </source>
</evidence>
<dbReference type="GO" id="GO:0009986">
    <property type="term" value="C:cell surface"/>
    <property type="evidence" value="ECO:0007669"/>
    <property type="project" value="TreeGrafter"/>
</dbReference>
<evidence type="ECO:0000259" key="5">
    <source>
        <dbReference type="Pfam" id="PF00150"/>
    </source>
</evidence>
<evidence type="ECO:0000313" key="6">
    <source>
        <dbReference type="EMBL" id="SVB04681.1"/>
    </source>
</evidence>